<keyword evidence="5 7" id="KW-1133">Transmembrane helix</keyword>
<dbReference type="PROSITE" id="PS50850">
    <property type="entry name" value="MFS"/>
    <property type="match status" value="1"/>
</dbReference>
<keyword evidence="10" id="KW-1185">Reference proteome</keyword>
<feature type="transmembrane region" description="Helical" evidence="7">
    <location>
        <begin position="219"/>
        <end position="236"/>
    </location>
</feature>
<feature type="transmembrane region" description="Helical" evidence="7">
    <location>
        <begin position="344"/>
        <end position="366"/>
    </location>
</feature>
<protein>
    <submittedName>
        <fullName evidence="9">Sugar phosphate permease</fullName>
    </submittedName>
</protein>
<evidence type="ECO:0000313" key="9">
    <source>
        <dbReference type="EMBL" id="SDC67140.1"/>
    </source>
</evidence>
<feature type="transmembrane region" description="Helical" evidence="7">
    <location>
        <begin position="372"/>
        <end position="395"/>
    </location>
</feature>
<dbReference type="PANTHER" id="PTHR43266:SF2">
    <property type="entry name" value="MAJOR FACILITATOR SUPERFAMILY (MFS) PROFILE DOMAIN-CONTAINING PROTEIN"/>
    <property type="match status" value="1"/>
</dbReference>
<dbReference type="CDD" id="cd06173">
    <property type="entry name" value="MFS_MefA_like"/>
    <property type="match status" value="1"/>
</dbReference>
<evidence type="ECO:0000256" key="7">
    <source>
        <dbReference type="SAM" id="Phobius"/>
    </source>
</evidence>
<evidence type="ECO:0000256" key="2">
    <source>
        <dbReference type="ARBA" id="ARBA00022448"/>
    </source>
</evidence>
<evidence type="ECO:0000256" key="3">
    <source>
        <dbReference type="ARBA" id="ARBA00022475"/>
    </source>
</evidence>
<proteinExistence type="predicted"/>
<evidence type="ECO:0000259" key="8">
    <source>
        <dbReference type="PROSITE" id="PS50850"/>
    </source>
</evidence>
<feature type="transmembrane region" description="Helical" evidence="7">
    <location>
        <begin position="169"/>
        <end position="187"/>
    </location>
</feature>
<feature type="transmembrane region" description="Helical" evidence="7">
    <location>
        <begin position="45"/>
        <end position="65"/>
    </location>
</feature>
<feature type="transmembrane region" description="Helical" evidence="7">
    <location>
        <begin position="284"/>
        <end position="301"/>
    </location>
</feature>
<gene>
    <name evidence="9" type="ORF">SAMN05421737_11280</name>
</gene>
<dbReference type="RefSeq" id="WP_090776552.1">
    <property type="nucleotide sequence ID" value="NZ_FMYM01000012.1"/>
</dbReference>
<dbReference type="InterPro" id="IPR011701">
    <property type="entry name" value="MFS"/>
</dbReference>
<evidence type="ECO:0000256" key="1">
    <source>
        <dbReference type="ARBA" id="ARBA00004651"/>
    </source>
</evidence>
<keyword evidence="2" id="KW-0813">Transport</keyword>
<organism evidence="9 10">
    <name type="scientific">Shouchella lonarensis</name>
    <dbReference type="NCBI Taxonomy" id="1464122"/>
    <lineage>
        <taxon>Bacteria</taxon>
        <taxon>Bacillati</taxon>
        <taxon>Bacillota</taxon>
        <taxon>Bacilli</taxon>
        <taxon>Bacillales</taxon>
        <taxon>Bacillaceae</taxon>
        <taxon>Shouchella</taxon>
    </lineage>
</organism>
<dbReference type="AlphaFoldDB" id="A0A1G6NGW2"/>
<dbReference type="OrthoDB" id="2156306at2"/>
<dbReference type="InterPro" id="IPR036259">
    <property type="entry name" value="MFS_trans_sf"/>
</dbReference>
<reference evidence="10" key="1">
    <citation type="submission" date="2016-09" db="EMBL/GenBank/DDBJ databases">
        <authorList>
            <person name="Varghese N."/>
            <person name="Submissions S."/>
        </authorList>
    </citation>
    <scope>NUCLEOTIDE SEQUENCE [LARGE SCALE GENOMIC DNA]</scope>
    <source>
        <strain evidence="10">25nlg</strain>
    </source>
</reference>
<dbReference type="Gene3D" id="1.20.1250.20">
    <property type="entry name" value="MFS general substrate transporter like domains"/>
    <property type="match status" value="1"/>
</dbReference>
<accession>A0A1G6NGW2</accession>
<dbReference type="EMBL" id="FMYM01000012">
    <property type="protein sequence ID" value="SDC67140.1"/>
    <property type="molecule type" value="Genomic_DNA"/>
</dbReference>
<evidence type="ECO:0000256" key="4">
    <source>
        <dbReference type="ARBA" id="ARBA00022692"/>
    </source>
</evidence>
<keyword evidence="6 7" id="KW-0472">Membrane</keyword>
<evidence type="ECO:0000256" key="6">
    <source>
        <dbReference type="ARBA" id="ARBA00023136"/>
    </source>
</evidence>
<dbReference type="SUPFAM" id="SSF103473">
    <property type="entry name" value="MFS general substrate transporter"/>
    <property type="match status" value="1"/>
</dbReference>
<dbReference type="Pfam" id="PF07690">
    <property type="entry name" value="MFS_1"/>
    <property type="match status" value="1"/>
</dbReference>
<keyword evidence="3" id="KW-1003">Cell membrane</keyword>
<dbReference type="InterPro" id="IPR022324">
    <property type="entry name" value="Bacilysin_exporter_BacE_put"/>
</dbReference>
<keyword evidence="4 7" id="KW-0812">Transmembrane</keyword>
<feature type="transmembrane region" description="Helical" evidence="7">
    <location>
        <begin position="12"/>
        <end position="33"/>
    </location>
</feature>
<evidence type="ECO:0000313" key="10">
    <source>
        <dbReference type="Proteomes" id="UP000242662"/>
    </source>
</evidence>
<name>A0A1G6NGW2_9BACI</name>
<dbReference type="InterPro" id="IPR020846">
    <property type="entry name" value="MFS_dom"/>
</dbReference>
<feature type="transmembrane region" description="Helical" evidence="7">
    <location>
        <begin position="307"/>
        <end position="332"/>
    </location>
</feature>
<dbReference type="GO" id="GO:0005886">
    <property type="term" value="C:plasma membrane"/>
    <property type="evidence" value="ECO:0007669"/>
    <property type="project" value="UniProtKB-SubCell"/>
</dbReference>
<sequence length="412" mass="45233">MNKNTFSAWKHPALLLVGIGTSNIGAWVYLLAINLMVFDMTKSPLAVAALYILFPIATLCANFWAGSFIDRLNQRNMMISLDIFRAICIFLLSFVSPLWLIYVLVFVINMATSIFEPTSMVYMTKLVPKENRQRFNALRNFINSCGYLVGPSLAGLLFIIGSLSLAIQLNAIAIFISAFILLFLPNVDRSQQKSMEKVSWHVIKKDWLEVIKFSKSSAYVAKVYLLFSGVTVFMTAMDSQEAAFAKGVLSLSNSAYGFLVSMAGLGFIAGAIVNTVFAKKLVPNTLIGIGSLFIGFGYLIYAFSNSFLMAAIGFFLLTFALTFANTGFLTFYQNNVPVGIMGRFESIFGMITSLLIIFLTVLVGGLAEMLSIRPVVIAGSVGLLLLGGVICKTVFQREKRALFAEESEHSAS</sequence>
<dbReference type="Proteomes" id="UP000242662">
    <property type="component" value="Unassembled WGS sequence"/>
</dbReference>
<feature type="transmembrane region" description="Helical" evidence="7">
    <location>
        <begin position="256"/>
        <end position="277"/>
    </location>
</feature>
<comment type="subcellular location">
    <subcellularLocation>
        <location evidence="1">Cell membrane</location>
        <topology evidence="1">Multi-pass membrane protein</topology>
    </subcellularLocation>
</comment>
<dbReference type="GO" id="GO:0022857">
    <property type="term" value="F:transmembrane transporter activity"/>
    <property type="evidence" value="ECO:0007669"/>
    <property type="project" value="InterPro"/>
</dbReference>
<dbReference type="STRING" id="1464122.SAMN05421737_11280"/>
<feature type="transmembrane region" description="Helical" evidence="7">
    <location>
        <begin position="144"/>
        <end position="163"/>
    </location>
</feature>
<dbReference type="PANTHER" id="PTHR43266">
    <property type="entry name" value="MACROLIDE-EFFLUX PROTEIN"/>
    <property type="match status" value="1"/>
</dbReference>
<feature type="domain" description="Major facilitator superfamily (MFS) profile" evidence="8">
    <location>
        <begin position="1"/>
        <end position="400"/>
    </location>
</feature>
<dbReference type="PRINTS" id="PR01988">
    <property type="entry name" value="EXPORTERBACE"/>
</dbReference>
<evidence type="ECO:0000256" key="5">
    <source>
        <dbReference type="ARBA" id="ARBA00022989"/>
    </source>
</evidence>